<gene>
    <name evidence="2" type="ORF">Afe05nite_75870</name>
</gene>
<protein>
    <submittedName>
        <fullName evidence="2">Uncharacterized protein</fullName>
    </submittedName>
</protein>
<dbReference type="RefSeq" id="WP_239118497.1">
    <property type="nucleotide sequence ID" value="NZ_BAAABP010000034.1"/>
</dbReference>
<organism evidence="2 3">
    <name type="scientific">Paractinoplanes ferrugineus</name>
    <dbReference type="NCBI Taxonomy" id="113564"/>
    <lineage>
        <taxon>Bacteria</taxon>
        <taxon>Bacillati</taxon>
        <taxon>Actinomycetota</taxon>
        <taxon>Actinomycetes</taxon>
        <taxon>Micromonosporales</taxon>
        <taxon>Micromonosporaceae</taxon>
        <taxon>Paractinoplanes</taxon>
    </lineage>
</organism>
<dbReference type="SUPFAM" id="SSF55920">
    <property type="entry name" value="Creatinase/aminopeptidase"/>
    <property type="match status" value="1"/>
</dbReference>
<proteinExistence type="predicted"/>
<accession>A0A919J9H4</accession>
<comment type="caution">
    <text evidence="2">The sequence shown here is derived from an EMBL/GenBank/DDBJ whole genome shotgun (WGS) entry which is preliminary data.</text>
</comment>
<dbReference type="InterPro" id="IPR036005">
    <property type="entry name" value="Creatinase/aminopeptidase-like"/>
</dbReference>
<name>A0A919J9H4_9ACTN</name>
<dbReference type="Proteomes" id="UP000598174">
    <property type="component" value="Unassembled WGS sequence"/>
</dbReference>
<dbReference type="Gene3D" id="3.90.230.10">
    <property type="entry name" value="Creatinase/methionine aminopeptidase superfamily"/>
    <property type="match status" value="1"/>
</dbReference>
<keyword evidence="3" id="KW-1185">Reference proteome</keyword>
<dbReference type="EMBL" id="BOMM01000071">
    <property type="protein sequence ID" value="GIE15747.1"/>
    <property type="molecule type" value="Genomic_DNA"/>
</dbReference>
<evidence type="ECO:0000256" key="1">
    <source>
        <dbReference type="SAM" id="MobiDB-lite"/>
    </source>
</evidence>
<sequence>MLRASKDQRELDRLAAAGAAADSAYGEILGVRFAGRRETEVAADLAALLRRFGHEQVDFTVVGSGPDGPSRPPSRRSSRACPARRSTGWPAR</sequence>
<evidence type="ECO:0000313" key="2">
    <source>
        <dbReference type="EMBL" id="GIE15747.1"/>
    </source>
</evidence>
<dbReference type="AlphaFoldDB" id="A0A919J9H4"/>
<reference evidence="2" key="1">
    <citation type="submission" date="2021-01" db="EMBL/GenBank/DDBJ databases">
        <title>Whole genome shotgun sequence of Actinoplanes ferrugineus NBRC 15555.</title>
        <authorList>
            <person name="Komaki H."/>
            <person name="Tamura T."/>
        </authorList>
    </citation>
    <scope>NUCLEOTIDE SEQUENCE</scope>
    <source>
        <strain evidence="2">NBRC 15555</strain>
    </source>
</reference>
<evidence type="ECO:0000313" key="3">
    <source>
        <dbReference type="Proteomes" id="UP000598174"/>
    </source>
</evidence>
<feature type="region of interest" description="Disordered" evidence="1">
    <location>
        <begin position="60"/>
        <end position="92"/>
    </location>
</feature>